<dbReference type="EMBL" id="VKME01000031">
    <property type="protein sequence ID" value="MBE0131186.1"/>
    <property type="molecule type" value="Genomic_DNA"/>
</dbReference>
<proteinExistence type="predicted"/>
<dbReference type="InterPro" id="IPR051220">
    <property type="entry name" value="TFA_Chaperone"/>
</dbReference>
<sequence>MNAKFSPSLNAIYPENMIEDGSYGDSLPSDLTELSEEETRSYWKVSPPDNKKLGSENGRPAWVDIPPRTAEELIAMAEQERSSLRAIADAEIAWRQDAVDVGIATDEETVALAAWKKHRVLLMRVDTAKPEWPTLPEDLAS</sequence>
<protein>
    <submittedName>
        <fullName evidence="2">Tail fiber assembly protein</fullName>
    </submittedName>
</protein>
<accession>A0A8I0T0Z4</accession>
<gene>
    <name evidence="2" type="ORF">FOT72_24715</name>
</gene>
<comment type="caution">
    <text evidence="2">The sequence shown here is derived from an EMBL/GenBank/DDBJ whole genome shotgun (WGS) entry which is preliminary data.</text>
</comment>
<evidence type="ECO:0000256" key="1">
    <source>
        <dbReference type="SAM" id="MobiDB-lite"/>
    </source>
</evidence>
<evidence type="ECO:0000313" key="2">
    <source>
        <dbReference type="EMBL" id="MBE0131186.1"/>
    </source>
</evidence>
<dbReference type="InterPro" id="IPR003458">
    <property type="entry name" value="Phage_T4_Gp38_tail_assem"/>
</dbReference>
<reference evidence="2" key="1">
    <citation type="submission" date="2019-07" db="EMBL/GenBank/DDBJ databases">
        <title>KPC-2 carbapenem resistent Enterobacterales isolates from Germany.</title>
        <authorList>
            <person name="Yao Y."/>
            <person name="Falgenhauer L."/>
            <person name="Imirzalioglu C."/>
            <person name="Chakraborty T."/>
        </authorList>
    </citation>
    <scope>NUCLEOTIDE SEQUENCE</scope>
    <source>
        <strain evidence="2">CA13304</strain>
    </source>
</reference>
<organism evidence="2 3">
    <name type="scientific">Citrobacter amalonaticus</name>
    <dbReference type="NCBI Taxonomy" id="35703"/>
    <lineage>
        <taxon>Bacteria</taxon>
        <taxon>Pseudomonadati</taxon>
        <taxon>Pseudomonadota</taxon>
        <taxon>Gammaproteobacteria</taxon>
        <taxon>Enterobacterales</taxon>
        <taxon>Enterobacteriaceae</taxon>
        <taxon>Citrobacter</taxon>
    </lineage>
</organism>
<dbReference type="PANTHER" id="PTHR34413:SF2">
    <property type="entry name" value="PROPHAGE TAIL FIBER ASSEMBLY PROTEIN HOMOLOG TFAE-RELATED"/>
    <property type="match status" value="1"/>
</dbReference>
<dbReference type="AlphaFoldDB" id="A0A8I0T0Z4"/>
<name>A0A8I0T0Z4_CITAM</name>
<feature type="region of interest" description="Disordered" evidence="1">
    <location>
        <begin position="38"/>
        <end position="63"/>
    </location>
</feature>
<dbReference type="PANTHER" id="PTHR34413">
    <property type="entry name" value="PROPHAGE TAIL FIBER ASSEMBLY PROTEIN HOMOLOG TFAE-RELATED-RELATED"/>
    <property type="match status" value="1"/>
</dbReference>
<dbReference type="Proteomes" id="UP000656723">
    <property type="component" value="Unassembled WGS sequence"/>
</dbReference>
<dbReference type="RefSeq" id="WP_192479452.1">
    <property type="nucleotide sequence ID" value="NZ_VKME01000031.1"/>
</dbReference>
<dbReference type="Pfam" id="PF02413">
    <property type="entry name" value="Caudo_TAP"/>
    <property type="match status" value="1"/>
</dbReference>
<evidence type="ECO:0000313" key="3">
    <source>
        <dbReference type="Proteomes" id="UP000656723"/>
    </source>
</evidence>